<evidence type="ECO:0000313" key="2">
    <source>
        <dbReference type="Proteomes" id="UP000620327"/>
    </source>
</evidence>
<keyword evidence="2" id="KW-1185">Reference proteome</keyword>
<dbReference type="EMBL" id="JACOQI010000008">
    <property type="protein sequence ID" value="MBC5770681.1"/>
    <property type="molecule type" value="Genomic_DNA"/>
</dbReference>
<protein>
    <submittedName>
        <fullName evidence="1">Uncharacterized protein</fullName>
    </submittedName>
</protein>
<dbReference type="Proteomes" id="UP000620327">
    <property type="component" value="Unassembled WGS sequence"/>
</dbReference>
<dbReference type="AlphaFoldDB" id="A0A923MJ76"/>
<comment type="caution">
    <text evidence="1">The sequence shown here is derived from an EMBL/GenBank/DDBJ whole genome shotgun (WGS) entry which is preliminary data.</text>
</comment>
<dbReference type="RefSeq" id="WP_187014916.1">
    <property type="nucleotide sequence ID" value="NZ_JACOQI010000008.1"/>
</dbReference>
<organism evidence="1 2">
    <name type="scientific">Dysosmobacter segnis</name>
    <dbReference type="NCBI Taxonomy" id="2763042"/>
    <lineage>
        <taxon>Bacteria</taxon>
        <taxon>Bacillati</taxon>
        <taxon>Bacillota</taxon>
        <taxon>Clostridia</taxon>
        <taxon>Eubacteriales</taxon>
        <taxon>Oscillospiraceae</taxon>
        <taxon>Dysosmobacter</taxon>
    </lineage>
</organism>
<gene>
    <name evidence="1" type="ORF">H8Z83_10160</name>
</gene>
<reference evidence="1" key="1">
    <citation type="submission" date="2020-08" db="EMBL/GenBank/DDBJ databases">
        <title>Genome public.</title>
        <authorList>
            <person name="Liu C."/>
            <person name="Sun Q."/>
        </authorList>
    </citation>
    <scope>NUCLEOTIDE SEQUENCE</scope>
    <source>
        <strain evidence="1">BX15</strain>
    </source>
</reference>
<sequence length="173" mass="20115">MGTRSYIALQIEEDEYLMIFCHYNGYPDDNGAILAEHYDKQEKVESLIQLGDLYFLRSKLEPNPDLPHNHSTPQPNVTIAYNRDEGWSDCEAVHKTLDELNDPGEIGIEFTYIFTFEGRWIYFPTGEAELGFRDVKEDLDNDTVQYGSFFTEHENNMDWPDNGDFALDTDLRL</sequence>
<accession>A0A923MJ76</accession>
<name>A0A923MJ76_9FIRM</name>
<evidence type="ECO:0000313" key="1">
    <source>
        <dbReference type="EMBL" id="MBC5770681.1"/>
    </source>
</evidence>
<proteinExistence type="predicted"/>